<gene>
    <name evidence="2" type="ORF">SXIM_44350</name>
</gene>
<sequence>MTDDAFGLLEKALEAADHAAVGAAVSGLGDRERRSMVKPLRAYRLRWQQERDAADQWLWGRGARERRAAQGRRRLVYDRGPALRLAGAGVLRGPEELARWLTDRRFFQGPYREGFTGELELLRERDAPWLRELTERLAGRVDDATRPDCRLAVLDLLAETGVTPPPRAELVRSWVHRSHHRDVAAAGLGKDPLLKAMVPLLFAVDEVGELLENGPFAQRLVAAADGDGGALPRAVLLDGVLRRLLRGGRTGDLRGHLRLYTLLEVTTAEAAERVRELTLLLSDAPSAVAALAQAELRRLEEAERFTAGELCEVTEVVLFRPERKLADAQLSWLAKAVPRHPEHAVALLTAAGAAFAHSSTQVAQRATRLVVRHAGALTPAAAEELSVRAESLPADLRTVLGPALGIEVSAPDGAPPPPPPAPPARTSRAPIGSLAELAEETAQLLSVMTDGVRFSHRAEVDPPALERVLAAVVSAAHEDRPGLISALTPVLDRHGIGPGESESHLRSYTDPLGELCDLLGAATGEVRRRDSGLRRFYGHAAADEAPDADPFFGTRLYQWRTNTERCPGPVRVLLHRLREITFGLAHAPVPMLVATPTEPDGTLAAAQLTERLERAARAGWTPWEYDLQLALLRLAPDPEPRLAERANAIGSPAGDRLADWLSFGAARATVQRPRGLRAIGLRPAAVPARSGVPAAGNDTLLSWLTTPPDVRRPLYPRAQLASCWPALWPAQQELMAAFVVSALPDLVDNRSNEGSGMIAALAETPGSGGPVLLLAITLTLSATRAEDRAVAVDALLALAAGRRLDGATLGAEVAARARQGEVKLSRVVPALREAAGSGAYREIWDAVAAALPSVLADPPHRLADLVALGTECAAWAGAGEEIPALTEYAARPGSTRLLTETRRLRDVLARHS</sequence>
<protein>
    <submittedName>
        <fullName evidence="2">Secreted protein</fullName>
    </submittedName>
</protein>
<dbReference type="EMBL" id="CP009922">
    <property type="protein sequence ID" value="AKG45819.1"/>
    <property type="molecule type" value="Genomic_DNA"/>
</dbReference>
<evidence type="ECO:0000313" key="3">
    <source>
        <dbReference type="Proteomes" id="UP000034034"/>
    </source>
</evidence>
<keyword evidence="3" id="KW-1185">Reference proteome</keyword>
<organism evidence="2 3">
    <name type="scientific">Streptomyces xiamenensis</name>
    <dbReference type="NCBI Taxonomy" id="408015"/>
    <lineage>
        <taxon>Bacteria</taxon>
        <taxon>Bacillati</taxon>
        <taxon>Actinomycetota</taxon>
        <taxon>Actinomycetes</taxon>
        <taxon>Kitasatosporales</taxon>
        <taxon>Streptomycetaceae</taxon>
        <taxon>Streptomyces</taxon>
    </lineage>
</organism>
<proteinExistence type="predicted"/>
<feature type="compositionally biased region" description="Pro residues" evidence="1">
    <location>
        <begin position="413"/>
        <end position="423"/>
    </location>
</feature>
<dbReference type="PATRIC" id="fig|408015.6.peg.4488"/>
<dbReference type="RefSeq" id="WP_046724942.1">
    <property type="nucleotide sequence ID" value="NZ_CP009922.3"/>
</dbReference>
<dbReference type="KEGG" id="sxi:SXIM_44350"/>
<evidence type="ECO:0000256" key="1">
    <source>
        <dbReference type="SAM" id="MobiDB-lite"/>
    </source>
</evidence>
<name>A0A0F7G090_9ACTN</name>
<dbReference type="STRING" id="408015.SXIM_44350"/>
<feature type="region of interest" description="Disordered" evidence="1">
    <location>
        <begin position="407"/>
        <end position="428"/>
    </location>
</feature>
<dbReference type="HOGENOM" id="CLU_016093_0_0_11"/>
<reference evidence="2" key="1">
    <citation type="submission" date="2019-08" db="EMBL/GenBank/DDBJ databases">
        <title>Complete genome sequence of a mangrove-derived Streptomyces xiamenensis.</title>
        <authorList>
            <person name="Xu J."/>
        </authorList>
    </citation>
    <scope>NUCLEOTIDE SEQUENCE</scope>
    <source>
        <strain evidence="2">318</strain>
    </source>
</reference>
<dbReference type="Proteomes" id="UP000034034">
    <property type="component" value="Chromosome"/>
</dbReference>
<evidence type="ECO:0000313" key="2">
    <source>
        <dbReference type="EMBL" id="AKG45819.1"/>
    </source>
</evidence>
<dbReference type="AlphaFoldDB" id="A0A0F7G090"/>
<accession>A0A0F7G090</accession>